<evidence type="ECO:0000313" key="2">
    <source>
        <dbReference type="EMBL" id="CBX94898.1"/>
    </source>
</evidence>
<organism evidence="3">
    <name type="scientific">Leptosphaeria maculans (strain JN3 / isolate v23.1.3 / race Av1-4-5-6-7-8)</name>
    <name type="common">Blackleg fungus</name>
    <name type="synonym">Phoma lingam</name>
    <dbReference type="NCBI Taxonomy" id="985895"/>
    <lineage>
        <taxon>Eukaryota</taxon>
        <taxon>Fungi</taxon>
        <taxon>Dikarya</taxon>
        <taxon>Ascomycota</taxon>
        <taxon>Pezizomycotina</taxon>
        <taxon>Dothideomycetes</taxon>
        <taxon>Pleosporomycetidae</taxon>
        <taxon>Pleosporales</taxon>
        <taxon>Pleosporineae</taxon>
        <taxon>Leptosphaeriaceae</taxon>
        <taxon>Plenodomus</taxon>
        <taxon>Plenodomus lingam/Leptosphaeria maculans species complex</taxon>
    </lineage>
</organism>
<dbReference type="VEuPathDB" id="FungiDB:LEMA_P119010.1"/>
<dbReference type="HOGENOM" id="CLU_1993015_0_0_1"/>
<gene>
    <name evidence="2" type="ORF">LEMA_P119010.1</name>
</gene>
<sequence length="125" mass="13187">MAGVRKKCVIHEPVLQRAPRVATRPRQAWLLGLRRCGGAGVNFTQACSGEDAIGHISTSAISSPSRGGAGAETKSDVAPWPPTWHMLLEIGRMLSSDLGTPGSRNFNTKAPNPKTCKMRPAGSGP</sequence>
<dbReference type="EMBL" id="FP929125">
    <property type="protein sequence ID" value="CBX94898.1"/>
    <property type="molecule type" value="Genomic_DNA"/>
</dbReference>
<accession>E4ZTP2</accession>
<reference evidence="3" key="1">
    <citation type="journal article" date="2011" name="Nat. Commun.">
        <title>Effector diversification within compartments of the Leptosphaeria maculans genome affected by Repeat-Induced Point mutations.</title>
        <authorList>
            <person name="Rouxel T."/>
            <person name="Grandaubert J."/>
            <person name="Hane J.K."/>
            <person name="Hoede C."/>
            <person name="van de Wouw A.P."/>
            <person name="Couloux A."/>
            <person name="Dominguez V."/>
            <person name="Anthouard V."/>
            <person name="Bally P."/>
            <person name="Bourras S."/>
            <person name="Cozijnsen A.J."/>
            <person name="Ciuffetti L.M."/>
            <person name="Degrave A."/>
            <person name="Dilmaghani A."/>
            <person name="Duret L."/>
            <person name="Fudal I."/>
            <person name="Goodwin S.B."/>
            <person name="Gout L."/>
            <person name="Glaser N."/>
            <person name="Linglin J."/>
            <person name="Kema G.H.J."/>
            <person name="Lapalu N."/>
            <person name="Lawrence C.B."/>
            <person name="May K."/>
            <person name="Meyer M."/>
            <person name="Ollivier B."/>
            <person name="Poulain J."/>
            <person name="Schoch C.L."/>
            <person name="Simon A."/>
            <person name="Spatafora J.W."/>
            <person name="Stachowiak A."/>
            <person name="Turgeon B.G."/>
            <person name="Tyler B.M."/>
            <person name="Vincent D."/>
            <person name="Weissenbach J."/>
            <person name="Amselem J."/>
            <person name="Quesneville H."/>
            <person name="Oliver R.P."/>
            <person name="Wincker P."/>
            <person name="Balesdent M.-H."/>
            <person name="Howlett B.J."/>
        </authorList>
    </citation>
    <scope>NUCLEOTIDE SEQUENCE [LARGE SCALE GENOMIC DNA]</scope>
    <source>
        <strain evidence="3">JN3 / isolate v23.1.3 / race Av1-4-5-6-7-8</strain>
    </source>
</reference>
<feature type="region of interest" description="Disordered" evidence="1">
    <location>
        <begin position="98"/>
        <end position="125"/>
    </location>
</feature>
<evidence type="ECO:0000313" key="3">
    <source>
        <dbReference type="Proteomes" id="UP000002668"/>
    </source>
</evidence>
<dbReference type="Proteomes" id="UP000002668">
    <property type="component" value="Genome"/>
</dbReference>
<keyword evidence="3" id="KW-1185">Reference proteome</keyword>
<name>E4ZTP2_LEPMJ</name>
<evidence type="ECO:0000256" key="1">
    <source>
        <dbReference type="SAM" id="MobiDB-lite"/>
    </source>
</evidence>
<protein>
    <submittedName>
        <fullName evidence="2">Predicted protein</fullName>
    </submittedName>
</protein>
<dbReference type="InParanoid" id="E4ZTP2"/>
<proteinExistence type="predicted"/>
<feature type="region of interest" description="Disordered" evidence="1">
    <location>
        <begin position="58"/>
        <end position="78"/>
    </location>
</feature>
<dbReference type="AlphaFoldDB" id="E4ZTP2"/>